<dbReference type="PROSITE" id="PS50097">
    <property type="entry name" value="BTB"/>
    <property type="match status" value="1"/>
</dbReference>
<name>A0A409WG29_PSICY</name>
<dbReference type="Pfam" id="PF00651">
    <property type="entry name" value="BTB"/>
    <property type="match status" value="1"/>
</dbReference>
<evidence type="ECO:0000259" key="1">
    <source>
        <dbReference type="PROSITE" id="PS50097"/>
    </source>
</evidence>
<dbReference type="EMBL" id="NHYD01003439">
    <property type="protein sequence ID" value="PPQ77484.1"/>
    <property type="molecule type" value="Genomic_DNA"/>
</dbReference>
<dbReference type="AlphaFoldDB" id="A0A409WG29"/>
<comment type="caution">
    <text evidence="2">The sequence shown here is derived from an EMBL/GenBank/DDBJ whole genome shotgun (WGS) entry which is preliminary data.</text>
</comment>
<organism evidence="2 3">
    <name type="scientific">Psilocybe cyanescens</name>
    <dbReference type="NCBI Taxonomy" id="93625"/>
    <lineage>
        <taxon>Eukaryota</taxon>
        <taxon>Fungi</taxon>
        <taxon>Dikarya</taxon>
        <taxon>Basidiomycota</taxon>
        <taxon>Agaricomycotina</taxon>
        <taxon>Agaricomycetes</taxon>
        <taxon>Agaricomycetidae</taxon>
        <taxon>Agaricales</taxon>
        <taxon>Agaricineae</taxon>
        <taxon>Strophariaceae</taxon>
        <taxon>Psilocybe</taxon>
    </lineage>
</organism>
<proteinExistence type="predicted"/>
<protein>
    <recommendedName>
        <fullName evidence="1">BTB domain-containing protein</fullName>
    </recommendedName>
</protein>
<keyword evidence="3" id="KW-1185">Reference proteome</keyword>
<evidence type="ECO:0000313" key="3">
    <source>
        <dbReference type="Proteomes" id="UP000283269"/>
    </source>
</evidence>
<reference evidence="2 3" key="1">
    <citation type="journal article" date="2018" name="Evol. Lett.">
        <title>Horizontal gene cluster transfer increased hallucinogenic mushroom diversity.</title>
        <authorList>
            <person name="Reynolds H.T."/>
            <person name="Vijayakumar V."/>
            <person name="Gluck-Thaler E."/>
            <person name="Korotkin H.B."/>
            <person name="Matheny P.B."/>
            <person name="Slot J.C."/>
        </authorList>
    </citation>
    <scope>NUCLEOTIDE SEQUENCE [LARGE SCALE GENOMIC DNA]</scope>
    <source>
        <strain evidence="2 3">2631</strain>
    </source>
</reference>
<evidence type="ECO:0000313" key="2">
    <source>
        <dbReference type="EMBL" id="PPQ77484.1"/>
    </source>
</evidence>
<accession>A0A409WG29</accession>
<feature type="domain" description="BTB" evidence="1">
    <location>
        <begin position="99"/>
        <end position="167"/>
    </location>
</feature>
<gene>
    <name evidence="2" type="ORF">CVT25_011354</name>
</gene>
<dbReference type="Proteomes" id="UP000283269">
    <property type="component" value="Unassembled WGS sequence"/>
</dbReference>
<dbReference type="InParanoid" id="A0A409WG29"/>
<dbReference type="STRING" id="93625.A0A409WG29"/>
<dbReference type="InterPro" id="IPR000210">
    <property type="entry name" value="BTB/POZ_dom"/>
</dbReference>
<dbReference type="OrthoDB" id="2879636at2759"/>
<sequence>MIACRLVTDVNFSLQRSSWCVTAIGHDDTSKAIKLRAIRCWLTLKDNWWLLVRRIPPPLDSSINSASIQLSDDILQLMDRRISIGRREVKRGEPWFDDGNIVLITQDDPTAFRLHRGVLARHSEVFNHLFELPQTADSETESFEGCQVVFIYDLPVELSNLFNAIYDTPTFSNKDAEGFFYLAGILRLSTKYLVEQPCQSAIRYLTKTWSSTLEGHDSMVEAALNSPPVNNLTYPFVHPIHVLNLAREVDINIVVPSALYFLSLYSLADILGGDHPKLLIEHPSKPSSSLAPSDVLLYSLMYQYRLQVLEDFIRDFCGKRSTTPSCGSTDTCGKAFTRLVSQLRRSWSLRTGPLHFMLQAMNRVSADSSICKRCCSDFVRDTTSLRQEVWDKLPIIVRLPPWDRIE</sequence>